<keyword evidence="3" id="KW-1185">Reference proteome</keyword>
<keyword evidence="1" id="KW-0732">Signal</keyword>
<accession>A0A9X4M2T0</accession>
<dbReference type="EMBL" id="JANRHA010000009">
    <property type="protein sequence ID" value="MDG3015779.1"/>
    <property type="molecule type" value="Genomic_DNA"/>
</dbReference>
<organism evidence="2 3">
    <name type="scientific">Speluncibacter jeojiensis</name>
    <dbReference type="NCBI Taxonomy" id="2710754"/>
    <lineage>
        <taxon>Bacteria</taxon>
        <taxon>Bacillati</taxon>
        <taxon>Actinomycetota</taxon>
        <taxon>Actinomycetes</taxon>
        <taxon>Mycobacteriales</taxon>
        <taxon>Speluncibacteraceae</taxon>
        <taxon>Speluncibacter</taxon>
    </lineage>
</organism>
<dbReference type="AlphaFoldDB" id="A0A9X4M2T0"/>
<proteinExistence type="predicted"/>
<name>A0A9X4M2T0_9ACTN</name>
<feature type="chain" id="PRO_5040855133" description="DUF732 domain-containing protein" evidence="1">
    <location>
        <begin position="23"/>
        <end position="151"/>
    </location>
</feature>
<reference evidence="2" key="1">
    <citation type="submission" date="2022-08" db="EMBL/GenBank/DDBJ databases">
        <title>Genome analysis of Corynebacteriales strain.</title>
        <authorList>
            <person name="Lee S.D."/>
        </authorList>
    </citation>
    <scope>NUCLEOTIDE SEQUENCE</scope>
    <source>
        <strain evidence="2">D3-21</strain>
    </source>
</reference>
<dbReference type="PROSITE" id="PS51257">
    <property type="entry name" value="PROKAR_LIPOPROTEIN"/>
    <property type="match status" value="1"/>
</dbReference>
<evidence type="ECO:0000313" key="3">
    <source>
        <dbReference type="Proteomes" id="UP001152755"/>
    </source>
</evidence>
<comment type="caution">
    <text evidence="2">The sequence shown here is derived from an EMBL/GenBank/DDBJ whole genome shotgun (WGS) entry which is preliminary data.</text>
</comment>
<evidence type="ECO:0008006" key="4">
    <source>
        <dbReference type="Google" id="ProtNLM"/>
    </source>
</evidence>
<gene>
    <name evidence="2" type="ORF">NVS88_14550</name>
</gene>
<feature type="signal peptide" evidence="1">
    <location>
        <begin position="1"/>
        <end position="22"/>
    </location>
</feature>
<dbReference type="RefSeq" id="WP_277831847.1">
    <property type="nucleotide sequence ID" value="NZ_JAAIVF010000002.1"/>
</dbReference>
<sequence length="151" mass="16543">MRAARIVVVAVVLAACVAVAVAAVTLLTRTHDNDVPLADPSLVVEGRSQTCAQLFDRTCDFSTQQAFNTWGSGLDRFVPSVHLDASLQPMSYRQVALLGLQTCNLLNSFDNNETAFLAMVAAQYPGHRPTLFFPVWSQSRSQLCPETVMRQ</sequence>
<dbReference type="Proteomes" id="UP001152755">
    <property type="component" value="Unassembled WGS sequence"/>
</dbReference>
<protein>
    <recommendedName>
        <fullName evidence="4">DUF732 domain-containing protein</fullName>
    </recommendedName>
</protein>
<evidence type="ECO:0000256" key="1">
    <source>
        <dbReference type="SAM" id="SignalP"/>
    </source>
</evidence>
<evidence type="ECO:0000313" key="2">
    <source>
        <dbReference type="EMBL" id="MDG3015779.1"/>
    </source>
</evidence>